<dbReference type="VEuPathDB" id="FungiDB:FVEG_11310"/>
<gene>
    <name evidence="2" type="ORF">FVEG_11310</name>
</gene>
<proteinExistence type="predicted"/>
<dbReference type="EMBL" id="CM000586">
    <property type="protein sequence ID" value="EWG52605.1"/>
    <property type="molecule type" value="Genomic_DNA"/>
</dbReference>
<organism evidence="2 3">
    <name type="scientific">Gibberella moniliformis (strain M3125 / FGSC 7600)</name>
    <name type="common">Maize ear and stalk rot fungus</name>
    <name type="synonym">Fusarium verticillioides</name>
    <dbReference type="NCBI Taxonomy" id="334819"/>
    <lineage>
        <taxon>Eukaryota</taxon>
        <taxon>Fungi</taxon>
        <taxon>Dikarya</taxon>
        <taxon>Ascomycota</taxon>
        <taxon>Pezizomycotina</taxon>
        <taxon>Sordariomycetes</taxon>
        <taxon>Hypocreomycetidae</taxon>
        <taxon>Hypocreales</taxon>
        <taxon>Nectriaceae</taxon>
        <taxon>Fusarium</taxon>
        <taxon>Fusarium fujikuroi species complex</taxon>
    </lineage>
</organism>
<evidence type="ECO:0000256" key="1">
    <source>
        <dbReference type="SAM" id="MobiDB-lite"/>
    </source>
</evidence>
<sequence>MMLVTSLSRKWSTTLPDNTVHIKVRYARELPSSPPLQLFLSFLFLFHLYIESFTAVSPFLPQESSHKPHINKMMSARSMMALRTAHTSKIILGRGLFTTSTRLGLKESSTQTDVDYDKHKQDSLRKQKEGSGHWKPELASDSEEAVKADRSDADPAKDIKNLQERTKKAAEETHKAGTSTRDNM</sequence>
<accession>W7MXT8</accession>
<evidence type="ECO:0008006" key="4">
    <source>
        <dbReference type="Google" id="ProtNLM"/>
    </source>
</evidence>
<feature type="compositionally biased region" description="Basic and acidic residues" evidence="1">
    <location>
        <begin position="115"/>
        <end position="175"/>
    </location>
</feature>
<feature type="region of interest" description="Disordered" evidence="1">
    <location>
        <begin position="109"/>
        <end position="184"/>
    </location>
</feature>
<keyword evidence="3" id="KW-1185">Reference proteome</keyword>
<dbReference type="AlphaFoldDB" id="W7MXT8"/>
<dbReference type="eggNOG" id="ENOG502SEH2">
    <property type="taxonomic scope" value="Eukaryota"/>
</dbReference>
<protein>
    <recommendedName>
        <fullName evidence="4">Mitochondrial carrier protein PET8</fullName>
    </recommendedName>
</protein>
<dbReference type="GeneID" id="30068833"/>
<evidence type="ECO:0000313" key="2">
    <source>
        <dbReference type="EMBL" id="EWG52605.1"/>
    </source>
</evidence>
<reference evidence="2 3" key="1">
    <citation type="journal article" date="2010" name="Nature">
        <title>Comparative genomics reveals mobile pathogenicity chromosomes in Fusarium.</title>
        <authorList>
            <person name="Ma L.J."/>
            <person name="van der Does H.C."/>
            <person name="Borkovich K.A."/>
            <person name="Coleman J.J."/>
            <person name="Daboussi M.J."/>
            <person name="Di Pietro A."/>
            <person name="Dufresne M."/>
            <person name="Freitag M."/>
            <person name="Grabherr M."/>
            <person name="Henrissat B."/>
            <person name="Houterman P.M."/>
            <person name="Kang S."/>
            <person name="Shim W.B."/>
            <person name="Woloshuk C."/>
            <person name="Xie X."/>
            <person name="Xu J.R."/>
            <person name="Antoniw J."/>
            <person name="Baker S.E."/>
            <person name="Bluhm B.H."/>
            <person name="Breakspear A."/>
            <person name="Brown D.W."/>
            <person name="Butchko R.A."/>
            <person name="Chapman S."/>
            <person name="Coulson R."/>
            <person name="Coutinho P.M."/>
            <person name="Danchin E.G."/>
            <person name="Diener A."/>
            <person name="Gale L.R."/>
            <person name="Gardiner D.M."/>
            <person name="Goff S."/>
            <person name="Hammond-Kosack K.E."/>
            <person name="Hilburn K."/>
            <person name="Hua-Van A."/>
            <person name="Jonkers W."/>
            <person name="Kazan K."/>
            <person name="Kodira C.D."/>
            <person name="Koehrsen M."/>
            <person name="Kumar L."/>
            <person name="Lee Y.H."/>
            <person name="Li L."/>
            <person name="Manners J.M."/>
            <person name="Miranda-Saavedra D."/>
            <person name="Mukherjee M."/>
            <person name="Park G."/>
            <person name="Park J."/>
            <person name="Park S.Y."/>
            <person name="Proctor R.H."/>
            <person name="Regev A."/>
            <person name="Ruiz-Roldan M.C."/>
            <person name="Sain D."/>
            <person name="Sakthikumar S."/>
            <person name="Sykes S."/>
            <person name="Schwartz D.C."/>
            <person name="Turgeon B.G."/>
            <person name="Wapinski I."/>
            <person name="Yoder O."/>
            <person name="Young S."/>
            <person name="Zeng Q."/>
            <person name="Zhou S."/>
            <person name="Galagan J."/>
            <person name="Cuomo C.A."/>
            <person name="Kistler H.C."/>
            <person name="Rep M."/>
        </authorList>
    </citation>
    <scope>NUCLEOTIDE SEQUENCE [LARGE SCALE GENOMIC DNA]</scope>
    <source>
        <strain evidence="3">M3125 / FGSC 7600</strain>
    </source>
</reference>
<dbReference type="EMBL" id="DS022257">
    <property type="protein sequence ID" value="EWG52605.1"/>
    <property type="molecule type" value="Genomic_DNA"/>
</dbReference>
<dbReference type="RefSeq" id="XP_018758796.1">
    <property type="nucleotide sequence ID" value="XM_018900511.1"/>
</dbReference>
<dbReference type="OrthoDB" id="529205at2759"/>
<dbReference type="KEGG" id="fvr:FVEG_11310"/>
<name>W7MXT8_GIBM7</name>
<evidence type="ECO:0000313" key="3">
    <source>
        <dbReference type="Proteomes" id="UP000009096"/>
    </source>
</evidence>
<dbReference type="Proteomes" id="UP000009096">
    <property type="component" value="Chromosome 9"/>
</dbReference>